<protein>
    <submittedName>
        <fullName evidence="1">Uncharacterized protein</fullName>
    </submittedName>
</protein>
<organism evidence="1">
    <name type="scientific">Arundo donax</name>
    <name type="common">Giant reed</name>
    <name type="synonym">Donax arundinaceus</name>
    <dbReference type="NCBI Taxonomy" id="35708"/>
    <lineage>
        <taxon>Eukaryota</taxon>
        <taxon>Viridiplantae</taxon>
        <taxon>Streptophyta</taxon>
        <taxon>Embryophyta</taxon>
        <taxon>Tracheophyta</taxon>
        <taxon>Spermatophyta</taxon>
        <taxon>Magnoliopsida</taxon>
        <taxon>Liliopsida</taxon>
        <taxon>Poales</taxon>
        <taxon>Poaceae</taxon>
        <taxon>PACMAD clade</taxon>
        <taxon>Arundinoideae</taxon>
        <taxon>Arundineae</taxon>
        <taxon>Arundo</taxon>
    </lineage>
</organism>
<dbReference type="AlphaFoldDB" id="A0A0A9G6S5"/>
<sequence length="57" mass="5828">MSVDNGLAGALPLPMVSLLSNGDSLMSGMAQHLSLSLFASPRIGQEMLSGLEGQLLA</sequence>
<dbReference type="EMBL" id="GBRH01179645">
    <property type="protein sequence ID" value="JAE18251.1"/>
    <property type="molecule type" value="Transcribed_RNA"/>
</dbReference>
<evidence type="ECO:0000313" key="1">
    <source>
        <dbReference type="EMBL" id="JAE18251.1"/>
    </source>
</evidence>
<accession>A0A0A9G6S5</accession>
<name>A0A0A9G6S5_ARUDO</name>
<reference evidence="1" key="2">
    <citation type="journal article" date="2015" name="Data Brief">
        <title>Shoot transcriptome of the giant reed, Arundo donax.</title>
        <authorList>
            <person name="Barrero R.A."/>
            <person name="Guerrero F.D."/>
            <person name="Moolhuijzen P."/>
            <person name="Goolsby J.A."/>
            <person name="Tidwell J."/>
            <person name="Bellgard S.E."/>
            <person name="Bellgard M.I."/>
        </authorList>
    </citation>
    <scope>NUCLEOTIDE SEQUENCE</scope>
    <source>
        <tissue evidence="1">Shoot tissue taken approximately 20 cm above the soil surface</tissue>
    </source>
</reference>
<reference evidence="1" key="1">
    <citation type="submission" date="2014-09" db="EMBL/GenBank/DDBJ databases">
        <authorList>
            <person name="Magalhaes I.L.F."/>
            <person name="Oliveira U."/>
            <person name="Santos F.R."/>
            <person name="Vidigal T.H.D.A."/>
            <person name="Brescovit A.D."/>
            <person name="Santos A.J."/>
        </authorList>
    </citation>
    <scope>NUCLEOTIDE SEQUENCE</scope>
    <source>
        <tissue evidence="1">Shoot tissue taken approximately 20 cm above the soil surface</tissue>
    </source>
</reference>
<proteinExistence type="predicted"/>